<dbReference type="PANTHER" id="PTHR21530">
    <property type="entry name" value="PHEROMONE SHUTDOWN PROTEIN"/>
    <property type="match status" value="1"/>
</dbReference>
<dbReference type="EMBL" id="LJIJ01003416">
    <property type="protein sequence ID" value="ODM88581.1"/>
    <property type="molecule type" value="Genomic_DNA"/>
</dbReference>
<feature type="coiled-coil region" evidence="1">
    <location>
        <begin position="93"/>
        <end position="141"/>
    </location>
</feature>
<feature type="compositionally biased region" description="Basic and acidic residues" evidence="2">
    <location>
        <begin position="36"/>
        <end position="45"/>
    </location>
</feature>
<dbReference type="CDD" id="cd14726">
    <property type="entry name" value="TraB_PrgY-like"/>
    <property type="match status" value="1"/>
</dbReference>
<evidence type="ECO:0000313" key="4">
    <source>
        <dbReference type="Proteomes" id="UP000094527"/>
    </source>
</evidence>
<proteinExistence type="predicted"/>
<feature type="compositionally biased region" description="Basic and acidic residues" evidence="2">
    <location>
        <begin position="64"/>
        <end position="80"/>
    </location>
</feature>
<dbReference type="Pfam" id="PF01963">
    <property type="entry name" value="TraB_PrgY_gumN"/>
    <property type="match status" value="1"/>
</dbReference>
<dbReference type="InterPro" id="IPR046345">
    <property type="entry name" value="TraB_PrgY-like"/>
</dbReference>
<dbReference type="AlphaFoldDB" id="A0A1D2M6N1"/>
<dbReference type="OrthoDB" id="48306at2759"/>
<keyword evidence="4" id="KW-1185">Reference proteome</keyword>
<evidence type="ECO:0000256" key="1">
    <source>
        <dbReference type="SAM" id="Coils"/>
    </source>
</evidence>
<dbReference type="PANTHER" id="PTHR21530:SF7">
    <property type="entry name" value="TRAB DOMAIN-CONTAINING PROTEIN"/>
    <property type="match status" value="1"/>
</dbReference>
<evidence type="ECO:0000313" key="3">
    <source>
        <dbReference type="EMBL" id="ODM88581.1"/>
    </source>
</evidence>
<accession>A0A1D2M6N1</accession>
<feature type="region of interest" description="Disordered" evidence="2">
    <location>
        <begin position="1"/>
        <end position="80"/>
    </location>
</feature>
<protein>
    <submittedName>
        <fullName evidence="3">TraB domain-containing protein</fullName>
    </submittedName>
</protein>
<feature type="compositionally biased region" description="Acidic residues" evidence="2">
    <location>
        <begin position="20"/>
        <end position="35"/>
    </location>
</feature>
<dbReference type="InterPro" id="IPR002816">
    <property type="entry name" value="TraB/PrgY/GumN_fam"/>
</dbReference>
<sequence length="456" mass="50277">MAEQKGASAQKEVILISIDSDVDEEEDGGVEAVNDEENHHDHHENGVNGGGNGFIRSPAYQDENSQKDEDPEAETDRGVEGMMLDVDRECGNCELLSNNILELKTELENKTTKISQLEEENDKLKQELRTEKEDKAKLEENHSEMSTSLGKLQEVANVMAEVNKTSGESSSSSIFDPVSIDEQNAGESQAAAPSSDSFYFSKDVHRLFQMLPKSVTVLKAPNGLNVYVVGTSHFSWQSQVDVINTIQLTHPTLVLLELCSSRRNTLSMDEETVLKEVSEMNFQKIRLALSNSGMLHLLLLSMSALTRKLGMAPGGEFRAAMSEASNIPGCVLLLGDRPLNITISRALAVLTFRQKIKLAWQFLTSNEDITKEEIEKCNEKDLLERMLSEMTGEFPSITEVFGNERDVYLAHSLYLAATSDRSNGGPIVGVVGMGHVPGIVKNWAKTSEDQIADLVK</sequence>
<keyword evidence="1" id="KW-0175">Coiled coil</keyword>
<dbReference type="Proteomes" id="UP000094527">
    <property type="component" value="Unassembled WGS sequence"/>
</dbReference>
<organism evidence="3 4">
    <name type="scientific">Orchesella cincta</name>
    <name type="common">Springtail</name>
    <name type="synonym">Podura cincta</name>
    <dbReference type="NCBI Taxonomy" id="48709"/>
    <lineage>
        <taxon>Eukaryota</taxon>
        <taxon>Metazoa</taxon>
        <taxon>Ecdysozoa</taxon>
        <taxon>Arthropoda</taxon>
        <taxon>Hexapoda</taxon>
        <taxon>Collembola</taxon>
        <taxon>Entomobryomorpha</taxon>
        <taxon>Entomobryoidea</taxon>
        <taxon>Orchesellidae</taxon>
        <taxon>Orchesellinae</taxon>
        <taxon>Orchesella</taxon>
    </lineage>
</organism>
<dbReference type="STRING" id="48709.A0A1D2M6N1"/>
<name>A0A1D2M6N1_ORCCI</name>
<evidence type="ECO:0000256" key="2">
    <source>
        <dbReference type="SAM" id="MobiDB-lite"/>
    </source>
</evidence>
<reference evidence="3 4" key="1">
    <citation type="journal article" date="2016" name="Genome Biol. Evol.">
        <title>Gene Family Evolution Reflects Adaptation to Soil Environmental Stressors in the Genome of the Collembolan Orchesella cincta.</title>
        <authorList>
            <person name="Faddeeva-Vakhrusheva A."/>
            <person name="Derks M.F."/>
            <person name="Anvar S.Y."/>
            <person name="Agamennone V."/>
            <person name="Suring W."/>
            <person name="Smit S."/>
            <person name="van Straalen N.M."/>
            <person name="Roelofs D."/>
        </authorList>
    </citation>
    <scope>NUCLEOTIDE SEQUENCE [LARGE SCALE GENOMIC DNA]</scope>
    <source>
        <tissue evidence="3">Mixed pool</tissue>
    </source>
</reference>
<comment type="caution">
    <text evidence="3">The sequence shown here is derived from an EMBL/GenBank/DDBJ whole genome shotgun (WGS) entry which is preliminary data.</text>
</comment>
<gene>
    <name evidence="3" type="ORF">Ocin01_18101</name>
</gene>